<feature type="transmembrane region" description="Helical" evidence="1">
    <location>
        <begin position="153"/>
        <end position="177"/>
    </location>
</feature>
<feature type="transmembrane region" description="Helical" evidence="1">
    <location>
        <begin position="44"/>
        <end position="64"/>
    </location>
</feature>
<protein>
    <submittedName>
        <fullName evidence="2">Uncharacterized protein</fullName>
    </submittedName>
</protein>
<comment type="caution">
    <text evidence="2">The sequence shown here is derived from an EMBL/GenBank/DDBJ whole genome shotgun (WGS) entry which is preliminary data.</text>
</comment>
<evidence type="ECO:0000256" key="1">
    <source>
        <dbReference type="SAM" id="Phobius"/>
    </source>
</evidence>
<dbReference type="Proteomes" id="UP000290289">
    <property type="component" value="Chromosome 15"/>
</dbReference>
<dbReference type="EMBL" id="RDQH01000341">
    <property type="protein sequence ID" value="RXH72539.1"/>
    <property type="molecule type" value="Genomic_DNA"/>
</dbReference>
<organism evidence="2 3">
    <name type="scientific">Malus domestica</name>
    <name type="common">Apple</name>
    <name type="synonym">Pyrus malus</name>
    <dbReference type="NCBI Taxonomy" id="3750"/>
    <lineage>
        <taxon>Eukaryota</taxon>
        <taxon>Viridiplantae</taxon>
        <taxon>Streptophyta</taxon>
        <taxon>Embryophyta</taxon>
        <taxon>Tracheophyta</taxon>
        <taxon>Spermatophyta</taxon>
        <taxon>Magnoliopsida</taxon>
        <taxon>eudicotyledons</taxon>
        <taxon>Gunneridae</taxon>
        <taxon>Pentapetalae</taxon>
        <taxon>rosids</taxon>
        <taxon>fabids</taxon>
        <taxon>Rosales</taxon>
        <taxon>Rosaceae</taxon>
        <taxon>Amygdaloideae</taxon>
        <taxon>Maleae</taxon>
        <taxon>Malus</taxon>
    </lineage>
</organism>
<name>A0A498HNS7_MALDO</name>
<dbReference type="AlphaFoldDB" id="A0A498HNS7"/>
<evidence type="ECO:0000313" key="3">
    <source>
        <dbReference type="Proteomes" id="UP000290289"/>
    </source>
</evidence>
<gene>
    <name evidence="2" type="ORF">DVH24_012223</name>
</gene>
<proteinExistence type="predicted"/>
<accession>A0A498HNS7</accession>
<feature type="transmembrane region" description="Helical" evidence="1">
    <location>
        <begin position="76"/>
        <end position="99"/>
    </location>
</feature>
<keyword evidence="1" id="KW-0472">Membrane</keyword>
<keyword evidence="1" id="KW-0812">Transmembrane</keyword>
<keyword evidence="1" id="KW-1133">Transmembrane helix</keyword>
<reference evidence="2 3" key="1">
    <citation type="submission" date="2018-10" db="EMBL/GenBank/DDBJ databases">
        <title>A high-quality apple genome assembly.</title>
        <authorList>
            <person name="Hu J."/>
        </authorList>
    </citation>
    <scope>NUCLEOTIDE SEQUENCE [LARGE SCALE GENOMIC DNA]</scope>
    <source>
        <strain evidence="3">cv. HFTH1</strain>
        <tissue evidence="2">Young leaf</tissue>
    </source>
</reference>
<evidence type="ECO:0000313" key="2">
    <source>
        <dbReference type="EMBL" id="RXH72539.1"/>
    </source>
</evidence>
<sequence length="184" mass="21022">MDCHVPSLTQTTGTALPQELAKAVNKQKTLESIGDKQGEAVSRLGTTLISLVVFYISLQTFIFHSVSQNPNIPCKFWWAPFSLSCLNCVIFTIPFKSFVTRWERTQRYYDINFLEQDLVHLEIVIFSSDHDQQLEQPAEMLRSDTTKIYQRRAFICLVSLALVAYTIVVLTACRYIPCHKVAVL</sequence>
<keyword evidence="3" id="KW-1185">Reference proteome</keyword>